<feature type="non-terminal residue" evidence="4">
    <location>
        <position position="1"/>
    </location>
</feature>
<evidence type="ECO:0000259" key="3">
    <source>
        <dbReference type="Pfam" id="PF01370"/>
    </source>
</evidence>
<reference evidence="4" key="1">
    <citation type="submission" date="2018-06" db="EMBL/GenBank/DDBJ databases">
        <authorList>
            <person name="Zhirakovskaya E."/>
        </authorList>
    </citation>
    <scope>NUCLEOTIDE SEQUENCE</scope>
</reference>
<organism evidence="4">
    <name type="scientific">hydrothermal vent metagenome</name>
    <dbReference type="NCBI Taxonomy" id="652676"/>
    <lineage>
        <taxon>unclassified sequences</taxon>
        <taxon>metagenomes</taxon>
        <taxon>ecological metagenomes</taxon>
    </lineage>
</organism>
<feature type="domain" description="NAD-dependent epimerase/dehydratase" evidence="3">
    <location>
        <begin position="3"/>
        <end position="212"/>
    </location>
</feature>
<dbReference type="FunFam" id="3.40.50.720:FF:000085">
    <property type="entry name" value="Dihydroflavonol reductase"/>
    <property type="match status" value="1"/>
</dbReference>
<evidence type="ECO:0000313" key="4">
    <source>
        <dbReference type="EMBL" id="VAW06875.1"/>
    </source>
</evidence>
<gene>
    <name evidence="4" type="ORF">MNBD_ACTINO02-391</name>
</gene>
<dbReference type="AlphaFoldDB" id="A0A3B0SM44"/>
<dbReference type="PANTHER" id="PTHR10366">
    <property type="entry name" value="NAD DEPENDENT EPIMERASE/DEHYDRATASE"/>
    <property type="match status" value="1"/>
</dbReference>
<dbReference type="InterPro" id="IPR050425">
    <property type="entry name" value="NAD(P)_dehydrat-like"/>
</dbReference>
<evidence type="ECO:0000256" key="1">
    <source>
        <dbReference type="ARBA" id="ARBA00023002"/>
    </source>
</evidence>
<dbReference type="Pfam" id="PF01370">
    <property type="entry name" value="Epimerase"/>
    <property type="match status" value="1"/>
</dbReference>
<proteinExistence type="inferred from homology"/>
<dbReference type="GO" id="GO:0016616">
    <property type="term" value="F:oxidoreductase activity, acting on the CH-OH group of donors, NAD or NADP as acceptor"/>
    <property type="evidence" value="ECO:0007669"/>
    <property type="project" value="TreeGrafter"/>
</dbReference>
<protein>
    <recommendedName>
        <fullName evidence="3">NAD-dependent epimerase/dehydratase domain-containing protein</fullName>
    </recommendedName>
</protein>
<dbReference type="EMBL" id="UOEK01000372">
    <property type="protein sequence ID" value="VAW06875.1"/>
    <property type="molecule type" value="Genomic_DNA"/>
</dbReference>
<sequence>YMVHGTVRDPENRAKTDSLVSLDGADKRLRLFAADLMKPDGFVEAFTGCDVVVHVASPYVIDVDDAQRDLVDPAVTGTLNVLKAADTVGVKRVVQTSSVAAISDEFEDRPYTEADWNVLSSLTRNPYSYSKVLAERAAWDLVESRSPSFDLVVVNPSAVFGPSLVPGLNTTNQIVVDLLTGGVYPAIVALSFPSVDVRDVAEAHVRAAEMSSATGRYICSASTISMERTVAVLKENGFDGYKLPKLKLTSSLGTFVTRQLARFQPSGTRSLLETTLGRTIRLDTSKIRADLGMEFRAIEDTLVETAEDVVRWGHVGAQP</sequence>
<accession>A0A3B0SM44</accession>
<keyword evidence="1" id="KW-0560">Oxidoreductase</keyword>
<dbReference type="Gene3D" id="3.40.50.720">
    <property type="entry name" value="NAD(P)-binding Rossmann-like Domain"/>
    <property type="match status" value="1"/>
</dbReference>
<dbReference type="SUPFAM" id="SSF51735">
    <property type="entry name" value="NAD(P)-binding Rossmann-fold domains"/>
    <property type="match status" value="1"/>
</dbReference>
<dbReference type="InterPro" id="IPR036291">
    <property type="entry name" value="NAD(P)-bd_dom_sf"/>
</dbReference>
<evidence type="ECO:0000256" key="2">
    <source>
        <dbReference type="ARBA" id="ARBA00023445"/>
    </source>
</evidence>
<dbReference type="InterPro" id="IPR001509">
    <property type="entry name" value="Epimerase_deHydtase"/>
</dbReference>
<comment type="similarity">
    <text evidence="2">Belongs to the NAD(P)-dependent epimerase/dehydratase family. Dihydroflavonol-4-reductase subfamily.</text>
</comment>
<name>A0A3B0SM44_9ZZZZ</name>
<dbReference type="PANTHER" id="PTHR10366:SF564">
    <property type="entry name" value="STEROL-4-ALPHA-CARBOXYLATE 3-DEHYDROGENASE, DECARBOXYLATING"/>
    <property type="match status" value="1"/>
</dbReference>